<dbReference type="AlphaFoldDB" id="A0A2N8KXL1"/>
<proteinExistence type="predicted"/>
<feature type="region of interest" description="Disordered" evidence="1">
    <location>
        <begin position="1"/>
        <end position="30"/>
    </location>
</feature>
<dbReference type="EMBL" id="POSP01000003">
    <property type="protein sequence ID" value="PND38207.1"/>
    <property type="molecule type" value="Genomic_DNA"/>
</dbReference>
<keyword evidence="3" id="KW-1185">Reference proteome</keyword>
<evidence type="ECO:0000313" key="2">
    <source>
        <dbReference type="EMBL" id="PND38207.1"/>
    </source>
</evidence>
<evidence type="ECO:0000313" key="3">
    <source>
        <dbReference type="Proteomes" id="UP000235916"/>
    </source>
</evidence>
<name>A0A2N8KXL1_9BURK</name>
<gene>
    <name evidence="2" type="ORF">C1O66_12200</name>
</gene>
<evidence type="ECO:0000256" key="1">
    <source>
        <dbReference type="SAM" id="MobiDB-lite"/>
    </source>
</evidence>
<reference evidence="2 3" key="1">
    <citation type="submission" date="2018-01" db="EMBL/GenBank/DDBJ databases">
        <title>Draft genome sequence of Paucibacter aquatile CR182 isolated from freshwater of the Nakdong River.</title>
        <authorList>
            <person name="Choi A."/>
            <person name="Chung E.J."/>
        </authorList>
    </citation>
    <scope>NUCLEOTIDE SEQUENCE [LARGE SCALE GENOMIC DNA]</scope>
    <source>
        <strain evidence="2 3">CR182</strain>
    </source>
</reference>
<dbReference type="Proteomes" id="UP000235916">
    <property type="component" value="Unassembled WGS sequence"/>
</dbReference>
<organism evidence="2 3">
    <name type="scientific">Kinneretia aquatilis</name>
    <dbReference type="NCBI Taxonomy" id="2070761"/>
    <lineage>
        <taxon>Bacteria</taxon>
        <taxon>Pseudomonadati</taxon>
        <taxon>Pseudomonadota</taxon>
        <taxon>Betaproteobacteria</taxon>
        <taxon>Burkholderiales</taxon>
        <taxon>Sphaerotilaceae</taxon>
        <taxon>Roseateles</taxon>
    </lineage>
</organism>
<sequence>MAPHALGLAGHRRSHLHGRSDGGGPGLNKRGACRPSCIDIDIGIGIGIGRARGILRLSV</sequence>
<comment type="caution">
    <text evidence="2">The sequence shown here is derived from an EMBL/GenBank/DDBJ whole genome shotgun (WGS) entry which is preliminary data.</text>
</comment>
<protein>
    <submittedName>
        <fullName evidence="2">Uncharacterized protein</fullName>
    </submittedName>
</protein>
<accession>A0A2N8KXL1</accession>
<dbReference type="RefSeq" id="WP_102768127.1">
    <property type="nucleotide sequence ID" value="NZ_POSP01000003.1"/>
</dbReference>